<evidence type="ECO:0000259" key="1">
    <source>
        <dbReference type="PROSITE" id="PS51819"/>
    </source>
</evidence>
<name>A0ABU1UEL3_9MICC</name>
<evidence type="ECO:0000313" key="2">
    <source>
        <dbReference type="EMBL" id="MDR7083612.1"/>
    </source>
</evidence>
<accession>A0ABU1UEL3</accession>
<dbReference type="PROSITE" id="PS51819">
    <property type="entry name" value="VOC"/>
    <property type="match status" value="1"/>
</dbReference>
<keyword evidence="2" id="KW-0456">Lyase</keyword>
<dbReference type="Gene3D" id="3.10.180.10">
    <property type="entry name" value="2,3-Dihydroxybiphenyl 1,2-Dioxygenase, domain 1"/>
    <property type="match status" value="1"/>
</dbReference>
<proteinExistence type="predicted"/>
<dbReference type="SUPFAM" id="SSF54593">
    <property type="entry name" value="Glyoxalase/Bleomycin resistance protein/Dihydroxybiphenyl dioxygenase"/>
    <property type="match status" value="1"/>
</dbReference>
<protein>
    <submittedName>
        <fullName evidence="2">Enzyme related to lactoylglutathione lyase</fullName>
    </submittedName>
</protein>
<keyword evidence="3" id="KW-1185">Reference proteome</keyword>
<gene>
    <name evidence="2" type="ORF">J2X01_002907</name>
</gene>
<reference evidence="2 3" key="1">
    <citation type="submission" date="2023-07" db="EMBL/GenBank/DDBJ databases">
        <title>Sorghum-associated microbial communities from plants grown in Nebraska, USA.</title>
        <authorList>
            <person name="Schachtman D."/>
        </authorList>
    </citation>
    <scope>NUCLEOTIDE SEQUENCE [LARGE SCALE GENOMIC DNA]</scope>
    <source>
        <strain evidence="2 3">BE167</strain>
    </source>
</reference>
<dbReference type="Proteomes" id="UP001252243">
    <property type="component" value="Unassembled WGS sequence"/>
</dbReference>
<dbReference type="InterPro" id="IPR037523">
    <property type="entry name" value="VOC_core"/>
</dbReference>
<dbReference type="Pfam" id="PF00903">
    <property type="entry name" value="Glyoxalase"/>
    <property type="match status" value="1"/>
</dbReference>
<sequence length="126" mass="14149">MLKDSNIIAVLPAKDINRAKEFYRDKLGIEPSDSMEEGSVMYRCGQGTGFLIYQTENAGTAKNTQMGWETDNLEREMEELRGRGVVFEEYDFPGLKTENGVATADWGKAAWFLDSEGNIINISQRA</sequence>
<dbReference type="InterPro" id="IPR004360">
    <property type="entry name" value="Glyas_Fos-R_dOase_dom"/>
</dbReference>
<comment type="caution">
    <text evidence="2">The sequence shown here is derived from an EMBL/GenBank/DDBJ whole genome shotgun (WGS) entry which is preliminary data.</text>
</comment>
<dbReference type="EMBL" id="JAVDVQ010000012">
    <property type="protein sequence ID" value="MDR7083612.1"/>
    <property type="molecule type" value="Genomic_DNA"/>
</dbReference>
<evidence type="ECO:0000313" key="3">
    <source>
        <dbReference type="Proteomes" id="UP001252243"/>
    </source>
</evidence>
<feature type="domain" description="VOC" evidence="1">
    <location>
        <begin position="5"/>
        <end position="125"/>
    </location>
</feature>
<dbReference type="CDD" id="cd06587">
    <property type="entry name" value="VOC"/>
    <property type="match status" value="1"/>
</dbReference>
<dbReference type="RefSeq" id="WP_310058632.1">
    <property type="nucleotide sequence ID" value="NZ_JAVDVQ010000012.1"/>
</dbReference>
<organism evidence="2 3">
    <name type="scientific">Arthrobacter ginsengisoli</name>
    <dbReference type="NCBI Taxonomy" id="1356565"/>
    <lineage>
        <taxon>Bacteria</taxon>
        <taxon>Bacillati</taxon>
        <taxon>Actinomycetota</taxon>
        <taxon>Actinomycetes</taxon>
        <taxon>Micrococcales</taxon>
        <taxon>Micrococcaceae</taxon>
        <taxon>Arthrobacter</taxon>
    </lineage>
</organism>
<dbReference type="InterPro" id="IPR029068">
    <property type="entry name" value="Glyas_Bleomycin-R_OHBP_Dase"/>
</dbReference>
<dbReference type="GO" id="GO:0016829">
    <property type="term" value="F:lyase activity"/>
    <property type="evidence" value="ECO:0007669"/>
    <property type="project" value="UniProtKB-KW"/>
</dbReference>